<evidence type="ECO:0000256" key="6">
    <source>
        <dbReference type="ARBA" id="ARBA00048348"/>
    </source>
</evidence>
<dbReference type="PROSITE" id="PS51318">
    <property type="entry name" value="TAT"/>
    <property type="match status" value="1"/>
</dbReference>
<dbReference type="PANTHER" id="PTHR18952:SF265">
    <property type="entry name" value="CARBONIC ANHYDRASE"/>
    <property type="match status" value="1"/>
</dbReference>
<protein>
    <recommendedName>
        <fullName evidence="2">carbonic anhydrase</fullName>
        <ecNumber evidence="2">4.2.1.1</ecNumber>
    </recommendedName>
</protein>
<keyword evidence="4" id="KW-0862">Zinc</keyword>
<comment type="caution">
    <text evidence="8">The sequence shown here is derived from an EMBL/GenBank/DDBJ whole genome shotgun (WGS) entry which is preliminary data.</text>
</comment>
<dbReference type="EC" id="4.2.1.1" evidence="2"/>
<evidence type="ECO:0000313" key="9">
    <source>
        <dbReference type="Proteomes" id="UP001271769"/>
    </source>
</evidence>
<comment type="similarity">
    <text evidence="1">Belongs to the alpha-carbonic anhydrase family.</text>
</comment>
<evidence type="ECO:0000256" key="5">
    <source>
        <dbReference type="ARBA" id="ARBA00023239"/>
    </source>
</evidence>
<evidence type="ECO:0000313" key="8">
    <source>
        <dbReference type="EMBL" id="MDY0871062.1"/>
    </source>
</evidence>
<keyword evidence="5" id="KW-0456">Lyase</keyword>
<dbReference type="PROSITE" id="PS51144">
    <property type="entry name" value="ALPHA_CA_2"/>
    <property type="match status" value="1"/>
</dbReference>
<dbReference type="SMART" id="SM01057">
    <property type="entry name" value="Carb_anhydrase"/>
    <property type="match status" value="1"/>
</dbReference>
<dbReference type="PANTHER" id="PTHR18952">
    <property type="entry name" value="CARBONIC ANHYDRASE"/>
    <property type="match status" value="1"/>
</dbReference>
<evidence type="ECO:0000256" key="4">
    <source>
        <dbReference type="ARBA" id="ARBA00022833"/>
    </source>
</evidence>
<dbReference type="InterPro" id="IPR023561">
    <property type="entry name" value="Carbonic_anhydrase_a-class"/>
</dbReference>
<comment type="catalytic activity">
    <reaction evidence="6">
        <text>hydrogencarbonate + H(+) = CO2 + H2O</text>
        <dbReference type="Rhea" id="RHEA:10748"/>
        <dbReference type="ChEBI" id="CHEBI:15377"/>
        <dbReference type="ChEBI" id="CHEBI:15378"/>
        <dbReference type="ChEBI" id="CHEBI:16526"/>
        <dbReference type="ChEBI" id="CHEBI:17544"/>
        <dbReference type="EC" id="4.2.1.1"/>
    </reaction>
</comment>
<evidence type="ECO:0000259" key="7">
    <source>
        <dbReference type="PROSITE" id="PS51144"/>
    </source>
</evidence>
<accession>A0ABU5DUU4</accession>
<keyword evidence="9" id="KW-1185">Reference proteome</keyword>
<dbReference type="SUPFAM" id="SSF51069">
    <property type="entry name" value="Carbonic anhydrase"/>
    <property type="match status" value="1"/>
</dbReference>
<dbReference type="Gene3D" id="3.10.200.10">
    <property type="entry name" value="Alpha carbonic anhydrase"/>
    <property type="match status" value="1"/>
</dbReference>
<reference evidence="8 9" key="1">
    <citation type="journal article" date="2013" name="Antonie Van Leeuwenhoek">
        <title>Dongia rigui sp. nov., isolated from freshwater of a large wetland in Korea.</title>
        <authorList>
            <person name="Baik K.S."/>
            <person name="Hwang Y.M."/>
            <person name="Choi J.S."/>
            <person name="Kwon J."/>
            <person name="Seong C.N."/>
        </authorList>
    </citation>
    <scope>NUCLEOTIDE SEQUENCE [LARGE SCALE GENOMIC DNA]</scope>
    <source>
        <strain evidence="8 9">04SU4-P</strain>
    </source>
</reference>
<dbReference type="InterPro" id="IPR006311">
    <property type="entry name" value="TAT_signal"/>
</dbReference>
<dbReference type="InterPro" id="IPR041891">
    <property type="entry name" value="Alpha_CA_prokaryot-like"/>
</dbReference>
<gene>
    <name evidence="8" type="ORF">SMD31_03985</name>
</gene>
<sequence length="264" mass="28218">MSERSVSRRSLLGTMAVGSLAAASGLGLPWSSAARAENAPHWTYEGPEGPAHWGQLSPEFGACSSGQRQSPIDLAGAGLDNAPDLSVAWQPFEAVVENNGHTLQVAPADHTDSALTLGGKKYAFLQFHFHHPSEHAVGGGRWPLEVHMVHKSEAGDLAVTGILFRPGRENDALGRVLAQAPASKGKAAIPRAIDMTRFLPTSAATYRYAGSLTTPPCSEIVSWLVFREPIEAAVGQIESFARMFPMNARPLQQGFQRGIALDLF</sequence>
<organism evidence="8 9">
    <name type="scientific">Dongia rigui</name>
    <dbReference type="NCBI Taxonomy" id="940149"/>
    <lineage>
        <taxon>Bacteria</taxon>
        <taxon>Pseudomonadati</taxon>
        <taxon>Pseudomonadota</taxon>
        <taxon>Alphaproteobacteria</taxon>
        <taxon>Rhodospirillales</taxon>
        <taxon>Dongiaceae</taxon>
        <taxon>Dongia</taxon>
    </lineage>
</organism>
<proteinExistence type="inferred from homology"/>
<feature type="domain" description="Alpha-carbonic anhydrase" evidence="7">
    <location>
        <begin position="40"/>
        <end position="264"/>
    </location>
</feature>
<dbReference type="Proteomes" id="UP001271769">
    <property type="component" value="Unassembled WGS sequence"/>
</dbReference>
<evidence type="ECO:0000256" key="1">
    <source>
        <dbReference type="ARBA" id="ARBA00010718"/>
    </source>
</evidence>
<dbReference type="InterPro" id="IPR036398">
    <property type="entry name" value="CA_dom_sf"/>
</dbReference>
<evidence type="ECO:0000256" key="2">
    <source>
        <dbReference type="ARBA" id="ARBA00012925"/>
    </source>
</evidence>
<evidence type="ECO:0000256" key="3">
    <source>
        <dbReference type="ARBA" id="ARBA00022723"/>
    </source>
</evidence>
<dbReference type="CDD" id="cd03124">
    <property type="entry name" value="alpha_CA_prokaryotic_like"/>
    <property type="match status" value="1"/>
</dbReference>
<dbReference type="EMBL" id="JAXCLX010000001">
    <property type="protein sequence ID" value="MDY0871062.1"/>
    <property type="molecule type" value="Genomic_DNA"/>
</dbReference>
<dbReference type="Pfam" id="PF00194">
    <property type="entry name" value="Carb_anhydrase"/>
    <property type="match status" value="1"/>
</dbReference>
<name>A0ABU5DUU4_9PROT</name>
<keyword evidence="3" id="KW-0479">Metal-binding</keyword>
<dbReference type="RefSeq" id="WP_320499431.1">
    <property type="nucleotide sequence ID" value="NZ_JAXCLX010000001.1"/>
</dbReference>
<dbReference type="InterPro" id="IPR001148">
    <property type="entry name" value="CA_dom"/>
</dbReference>